<proteinExistence type="predicted"/>
<feature type="chain" id="PRO_5035166925" description="Protein kinase domain-containing protein" evidence="7">
    <location>
        <begin position="22"/>
        <end position="187"/>
    </location>
</feature>
<evidence type="ECO:0000256" key="2">
    <source>
        <dbReference type="ARBA" id="ARBA00022729"/>
    </source>
</evidence>
<evidence type="ECO:0000256" key="3">
    <source>
        <dbReference type="ARBA" id="ARBA00022737"/>
    </source>
</evidence>
<dbReference type="GO" id="GO:0005524">
    <property type="term" value="F:ATP binding"/>
    <property type="evidence" value="ECO:0007669"/>
    <property type="project" value="InterPro"/>
</dbReference>
<keyword evidence="10" id="KW-1185">Reference proteome</keyword>
<sequence length="187" mass="20629">MRTAHIWLAAYTFKFLRLVLFTFQGYLDPEYILTHQLTDKSDVYSLGVVFLELLTGMRPISHGKNIVREDLIKIKVTMSSNELVRNACQSGLMFTLVDNRMEFYSSECVEKFSSLAIQCCSDETDARPSISEVVAELECILQMLGDDSSHEAPATGSIKTVSSSSLLSESSGTEPLVSGSISTITGH</sequence>
<dbReference type="AlphaFoldDB" id="A0A8J5ESA7"/>
<keyword evidence="2 7" id="KW-0732">Signal</keyword>
<evidence type="ECO:0000256" key="5">
    <source>
        <dbReference type="ARBA" id="ARBA00023180"/>
    </source>
</evidence>
<keyword evidence="5" id="KW-0325">Glycoprotein</keyword>
<feature type="signal peptide" evidence="7">
    <location>
        <begin position="1"/>
        <end position="21"/>
    </location>
</feature>
<dbReference type="GO" id="GO:0004672">
    <property type="term" value="F:protein kinase activity"/>
    <property type="evidence" value="ECO:0007669"/>
    <property type="project" value="InterPro"/>
</dbReference>
<gene>
    <name evidence="9" type="ORF">ZIOFF_076023</name>
</gene>
<accession>A0A8J5ESA7</accession>
<dbReference type="PROSITE" id="PS50011">
    <property type="entry name" value="PROTEIN_KINASE_DOM"/>
    <property type="match status" value="1"/>
</dbReference>
<feature type="domain" description="Protein kinase" evidence="8">
    <location>
        <begin position="1"/>
        <end position="141"/>
    </location>
</feature>
<reference evidence="9 10" key="1">
    <citation type="submission" date="2020-08" db="EMBL/GenBank/DDBJ databases">
        <title>Plant Genome Project.</title>
        <authorList>
            <person name="Zhang R.-G."/>
        </authorList>
    </citation>
    <scope>NUCLEOTIDE SEQUENCE [LARGE SCALE GENOMIC DNA]</scope>
    <source>
        <tissue evidence="9">Rhizome</tissue>
    </source>
</reference>
<evidence type="ECO:0000256" key="6">
    <source>
        <dbReference type="SAM" id="MobiDB-lite"/>
    </source>
</evidence>
<evidence type="ECO:0000313" key="9">
    <source>
        <dbReference type="EMBL" id="KAG6466181.1"/>
    </source>
</evidence>
<keyword evidence="3" id="KW-0677">Repeat</keyword>
<dbReference type="InterPro" id="IPR011009">
    <property type="entry name" value="Kinase-like_dom_sf"/>
</dbReference>
<dbReference type="InterPro" id="IPR000719">
    <property type="entry name" value="Prot_kinase_dom"/>
</dbReference>
<feature type="region of interest" description="Disordered" evidence="6">
    <location>
        <begin position="163"/>
        <end position="187"/>
    </location>
</feature>
<evidence type="ECO:0000259" key="8">
    <source>
        <dbReference type="PROSITE" id="PS50011"/>
    </source>
</evidence>
<keyword evidence="4" id="KW-0472">Membrane</keyword>
<organism evidence="9 10">
    <name type="scientific">Zingiber officinale</name>
    <name type="common">Ginger</name>
    <name type="synonym">Amomum zingiber</name>
    <dbReference type="NCBI Taxonomy" id="94328"/>
    <lineage>
        <taxon>Eukaryota</taxon>
        <taxon>Viridiplantae</taxon>
        <taxon>Streptophyta</taxon>
        <taxon>Embryophyta</taxon>
        <taxon>Tracheophyta</taxon>
        <taxon>Spermatophyta</taxon>
        <taxon>Magnoliopsida</taxon>
        <taxon>Liliopsida</taxon>
        <taxon>Zingiberales</taxon>
        <taxon>Zingiberaceae</taxon>
        <taxon>Zingiber</taxon>
    </lineage>
</organism>
<comment type="caution">
    <text evidence="9">The sequence shown here is derived from an EMBL/GenBank/DDBJ whole genome shotgun (WGS) entry which is preliminary data.</text>
</comment>
<evidence type="ECO:0000256" key="1">
    <source>
        <dbReference type="ARBA" id="ARBA00004370"/>
    </source>
</evidence>
<dbReference type="PANTHER" id="PTHR45974">
    <property type="entry name" value="RECEPTOR-LIKE PROTEIN 55"/>
    <property type="match status" value="1"/>
</dbReference>
<name>A0A8J5ESA7_ZINOF</name>
<evidence type="ECO:0000313" key="10">
    <source>
        <dbReference type="Proteomes" id="UP000734854"/>
    </source>
</evidence>
<protein>
    <recommendedName>
        <fullName evidence="8">Protein kinase domain-containing protein</fullName>
    </recommendedName>
</protein>
<dbReference type="GO" id="GO:0016020">
    <property type="term" value="C:membrane"/>
    <property type="evidence" value="ECO:0007669"/>
    <property type="project" value="UniProtKB-SubCell"/>
</dbReference>
<comment type="subcellular location">
    <subcellularLocation>
        <location evidence="1">Membrane</location>
    </subcellularLocation>
</comment>
<dbReference type="EMBL" id="JACMSC010000190">
    <property type="protein sequence ID" value="KAG6466181.1"/>
    <property type="molecule type" value="Genomic_DNA"/>
</dbReference>
<dbReference type="SUPFAM" id="SSF56112">
    <property type="entry name" value="Protein kinase-like (PK-like)"/>
    <property type="match status" value="1"/>
</dbReference>
<evidence type="ECO:0000256" key="7">
    <source>
        <dbReference type="SAM" id="SignalP"/>
    </source>
</evidence>
<evidence type="ECO:0000256" key="4">
    <source>
        <dbReference type="ARBA" id="ARBA00023136"/>
    </source>
</evidence>
<dbReference type="PANTHER" id="PTHR45974:SF234">
    <property type="entry name" value="PROTEIN KINASE DOMAIN-CONTAINING PROTEIN"/>
    <property type="match status" value="1"/>
</dbReference>
<dbReference type="Pfam" id="PF00069">
    <property type="entry name" value="Pkinase"/>
    <property type="match status" value="1"/>
</dbReference>
<dbReference type="Proteomes" id="UP000734854">
    <property type="component" value="Unassembled WGS sequence"/>
</dbReference>
<dbReference type="Gene3D" id="1.10.510.10">
    <property type="entry name" value="Transferase(Phosphotransferase) domain 1"/>
    <property type="match status" value="1"/>
</dbReference>